<evidence type="ECO:0000313" key="2">
    <source>
        <dbReference type="Proteomes" id="UP000030649"/>
    </source>
</evidence>
<reference evidence="1 2" key="1">
    <citation type="journal article" date="2013" name="PLoS ONE">
        <title>Assembly-driven community genomics of a hypersaline microbial ecosystem.</title>
        <authorList>
            <person name="Podell S."/>
            <person name="Ugalde J.A."/>
            <person name="Narasingarao P."/>
            <person name="Banfield J.F."/>
            <person name="Heidelberg K.B."/>
            <person name="Allen E.E."/>
        </authorList>
    </citation>
    <scope>NUCLEOTIDE SEQUENCE [LARGE SCALE GENOMIC DNA]</scope>
    <source>
        <strain evidence="2">J07HQW1</strain>
    </source>
</reference>
<organism evidence="1 2">
    <name type="scientific">Haloquadratum walsbyi J07HQW1</name>
    <dbReference type="NCBI Taxonomy" id="1238424"/>
    <lineage>
        <taxon>Archaea</taxon>
        <taxon>Methanobacteriati</taxon>
        <taxon>Methanobacteriota</taxon>
        <taxon>Stenosarchaea group</taxon>
        <taxon>Halobacteria</taxon>
        <taxon>Halobacteriales</taxon>
        <taxon>Haloferacaceae</taxon>
        <taxon>Haloquadratum</taxon>
    </lineage>
</organism>
<sequence>MTLPLKRYHRQIHSIAEPERPDEIEMSVNLASVEESITVHTVGEQDLR</sequence>
<dbReference type="Proteomes" id="UP000030649">
    <property type="component" value="Unassembled WGS sequence"/>
</dbReference>
<evidence type="ECO:0000313" key="1">
    <source>
        <dbReference type="EMBL" id="ERG92297.1"/>
    </source>
</evidence>
<dbReference type="AlphaFoldDB" id="U1PFA6"/>
<dbReference type="EMBL" id="KE356560">
    <property type="protein sequence ID" value="ERG92297.1"/>
    <property type="molecule type" value="Genomic_DNA"/>
</dbReference>
<protein>
    <submittedName>
        <fullName evidence="1">Uncharacterized protein</fullName>
    </submittedName>
</protein>
<name>U1PFA6_9EURY</name>
<dbReference type="HOGENOM" id="CLU_3147910_0_0_2"/>
<accession>U1PFA6</accession>
<proteinExistence type="predicted"/>
<gene>
    <name evidence="1" type="ORF">J07HQW1_02333</name>
</gene>